<accession>A0A375HAE1</accession>
<dbReference type="AlphaFoldDB" id="A0A375HAE1"/>
<evidence type="ECO:0000313" key="3">
    <source>
        <dbReference type="EMBL" id="SOZ35313.1"/>
    </source>
</evidence>
<sequence length="149" mass="16092">MLHNLAVGLPVMLVCLLLQAVFVAVCLRYYVRFKHARQAGISMGQEILLLTVVMVMTLFGNFVQMAIWAMLFMVLGEFGDFATALYHSGVNFATLGYGDIVMSPTWRLLGPLEAANGILMFGVSSSVMTAAVLDVVKYNLAGPGRDGGP</sequence>
<keyword evidence="1" id="KW-1133">Transmembrane helix</keyword>
<dbReference type="Proteomes" id="UP000255168">
    <property type="component" value="Chromosome I"/>
</dbReference>
<feature type="domain" description="Potassium channel" evidence="2">
    <location>
        <begin position="66"/>
        <end position="132"/>
    </location>
</feature>
<dbReference type="InterPro" id="IPR013099">
    <property type="entry name" value="K_chnl_dom"/>
</dbReference>
<keyword evidence="6" id="KW-1185">Reference proteome</keyword>
<feature type="transmembrane region" description="Helical" evidence="1">
    <location>
        <begin position="6"/>
        <end position="27"/>
    </location>
</feature>
<proteinExistence type="predicted"/>
<keyword evidence="3" id="KW-0449">Lipoprotein</keyword>
<dbReference type="Proteomes" id="UP000256710">
    <property type="component" value="Unassembled WGS sequence"/>
</dbReference>
<keyword evidence="1" id="KW-0812">Transmembrane</keyword>
<evidence type="ECO:0000256" key="1">
    <source>
        <dbReference type="SAM" id="Phobius"/>
    </source>
</evidence>
<evidence type="ECO:0000313" key="4">
    <source>
        <dbReference type="EMBL" id="SPD47259.1"/>
    </source>
</evidence>
<keyword evidence="1" id="KW-0472">Membrane</keyword>
<feature type="transmembrane region" description="Helical" evidence="1">
    <location>
        <begin position="47"/>
        <end position="71"/>
    </location>
</feature>
<dbReference type="SUPFAM" id="SSF81324">
    <property type="entry name" value="Voltage-gated potassium channels"/>
    <property type="match status" value="1"/>
</dbReference>
<dbReference type="Pfam" id="PF07885">
    <property type="entry name" value="Ion_trans_2"/>
    <property type="match status" value="1"/>
</dbReference>
<evidence type="ECO:0000259" key="2">
    <source>
        <dbReference type="Pfam" id="PF07885"/>
    </source>
</evidence>
<dbReference type="EMBL" id="OFTC01000009">
    <property type="protein sequence ID" value="SOZ35313.1"/>
    <property type="molecule type" value="Genomic_DNA"/>
</dbReference>
<reference evidence="5 6" key="1">
    <citation type="submission" date="2018-01" db="EMBL/GenBank/DDBJ databases">
        <authorList>
            <person name="Clerissi C."/>
        </authorList>
    </citation>
    <scope>NUCLEOTIDE SEQUENCE [LARGE SCALE GENOMIC DNA]</scope>
    <source>
        <strain evidence="3">Cupriavidus taiwanensis STM 6082</strain>
        <strain evidence="4">Cupriavidus taiwanensis STM 6160</strain>
    </source>
</reference>
<dbReference type="EMBL" id="LT984806">
    <property type="protein sequence ID" value="SPD47259.1"/>
    <property type="molecule type" value="Genomic_DNA"/>
</dbReference>
<dbReference type="RefSeq" id="WP_026164432.1">
    <property type="nucleotide sequence ID" value="NZ_AQUR01000104.1"/>
</dbReference>
<protein>
    <submittedName>
        <fullName evidence="4">Ion channel</fullName>
    </submittedName>
    <submittedName>
        <fullName evidence="3">Membrane lipoprotein</fullName>
    </submittedName>
</protein>
<evidence type="ECO:0000313" key="5">
    <source>
        <dbReference type="Proteomes" id="UP000255168"/>
    </source>
</evidence>
<organism evidence="4 5">
    <name type="scientific">Cupriavidus neocaledonicus</name>
    <dbReference type="NCBI Taxonomy" id="1040979"/>
    <lineage>
        <taxon>Bacteria</taxon>
        <taxon>Pseudomonadati</taxon>
        <taxon>Pseudomonadota</taxon>
        <taxon>Betaproteobacteria</taxon>
        <taxon>Burkholderiales</taxon>
        <taxon>Burkholderiaceae</taxon>
        <taxon>Cupriavidus</taxon>
    </lineage>
</organism>
<name>A0A375HAE1_9BURK</name>
<evidence type="ECO:0000313" key="6">
    <source>
        <dbReference type="Proteomes" id="UP000256710"/>
    </source>
</evidence>
<dbReference type="Gene3D" id="1.10.287.70">
    <property type="match status" value="1"/>
</dbReference>
<gene>
    <name evidence="3" type="ORF">CBM2605_A170232</name>
    <name evidence="4" type="ORF">CBM2607_12199</name>
</gene>